<dbReference type="Gene3D" id="1.25.10.10">
    <property type="entry name" value="Leucine-rich Repeat Variant"/>
    <property type="match status" value="1"/>
</dbReference>
<gene>
    <name evidence="1" type="ORF">Q7X28_09350</name>
</gene>
<keyword evidence="2" id="KW-1185">Reference proteome</keyword>
<evidence type="ECO:0000313" key="2">
    <source>
        <dbReference type="Proteomes" id="UP001178281"/>
    </source>
</evidence>
<name>A0AA90N992_9ACTN</name>
<dbReference type="AlphaFoldDB" id="A0AA90N992"/>
<organism evidence="1 2">
    <name type="scientific">Tsukamurella strandjordii</name>
    <dbReference type="NCBI Taxonomy" id="147577"/>
    <lineage>
        <taxon>Bacteria</taxon>
        <taxon>Bacillati</taxon>
        <taxon>Actinomycetota</taxon>
        <taxon>Actinomycetes</taxon>
        <taxon>Mycobacteriales</taxon>
        <taxon>Tsukamurellaceae</taxon>
        <taxon>Tsukamurella</taxon>
    </lineage>
</organism>
<dbReference type="InterPro" id="IPR021133">
    <property type="entry name" value="HEAT_type_2"/>
</dbReference>
<dbReference type="InterPro" id="IPR016024">
    <property type="entry name" value="ARM-type_fold"/>
</dbReference>
<dbReference type="Pfam" id="PF13646">
    <property type="entry name" value="HEAT_2"/>
    <property type="match status" value="1"/>
</dbReference>
<dbReference type="RefSeq" id="WP_305111095.1">
    <property type="nucleotide sequence ID" value="NZ_JAUTIX010000003.1"/>
</dbReference>
<protein>
    <submittedName>
        <fullName evidence="1">HEAT repeat domain-containing protein</fullName>
    </submittedName>
</protein>
<dbReference type="Proteomes" id="UP001178281">
    <property type="component" value="Unassembled WGS sequence"/>
</dbReference>
<comment type="caution">
    <text evidence="1">The sequence shown here is derived from an EMBL/GenBank/DDBJ whole genome shotgun (WGS) entry which is preliminary data.</text>
</comment>
<dbReference type="EMBL" id="JAUTIX010000003">
    <property type="protein sequence ID" value="MDP0398132.1"/>
    <property type="molecule type" value="Genomic_DNA"/>
</dbReference>
<dbReference type="SUPFAM" id="SSF48371">
    <property type="entry name" value="ARM repeat"/>
    <property type="match status" value="1"/>
</dbReference>
<dbReference type="PROSITE" id="PS50077">
    <property type="entry name" value="HEAT_REPEAT"/>
    <property type="match status" value="1"/>
</dbReference>
<sequence length="328" mass="36443">MSIAEATNRALAKVQEQAATRSAAVDAARNRLTDELTRQRDPTGKALTDVIAATRLDPRARASGPKTWLAVREPPGVLALAVAHSGRAPAEPSRSTRPMNLIEYPGMPEGDDWRDGLARYTDGVRGFETRIVDDLEAVGIRAYTVQSVGSLKSVPREAIPIFTDWLTHLDERVPGPENRHKETLRTTLINSLNDANAKGNRAAIEALFQQVARTDPPLRDPVRIWAMEGLARIATKDDYDRMLALARSDGLDTGTRMALVRYLGRFRRPESREVARDYLQYRFVNQEALRTLGKVGTADDIPIVESFLDDENPRVRRAGETALKKLRG</sequence>
<dbReference type="InterPro" id="IPR011989">
    <property type="entry name" value="ARM-like"/>
</dbReference>
<reference evidence="1" key="1">
    <citation type="submission" date="2023-08" db="EMBL/GenBank/DDBJ databases">
        <title>The draft genome of Tsukamurella strandjordii strain 050030.</title>
        <authorList>
            <person name="Zhao F."/>
            <person name="Feng Y."/>
            <person name="Zong Z."/>
        </authorList>
    </citation>
    <scope>NUCLEOTIDE SEQUENCE</scope>
    <source>
        <strain evidence="1">050030</strain>
    </source>
</reference>
<accession>A0AA90N992</accession>
<proteinExistence type="predicted"/>
<evidence type="ECO:0000313" key="1">
    <source>
        <dbReference type="EMBL" id="MDP0398132.1"/>
    </source>
</evidence>